<gene>
    <name evidence="10" type="ORF">AFUS01_LOCUS44163</name>
</gene>
<dbReference type="InterPro" id="IPR052192">
    <property type="entry name" value="Insect_Ionotropic_Sensory_Rcpt"/>
</dbReference>
<keyword evidence="6" id="KW-0675">Receptor</keyword>
<comment type="caution">
    <text evidence="10">The sequence shown here is derived from an EMBL/GenBank/DDBJ whole genome shotgun (WGS) entry which is preliminary data.</text>
</comment>
<keyword evidence="2" id="KW-1003">Cell membrane</keyword>
<sequence length="630" mass="73162">MKAFTLALIFVIFSTKLKCNHSQKNTFLQAVAFCSPKILYQNPATLLEFQVKTENFNLISTLPLKINFLENMQPPNKTSKLVSLHLIKQHQWQCECVIVLLAEAGNPFLETPNFKDIVYNIQNPRRDYFFFVTADSTVTEESIYRNWFSDLRFYVFSQLEKLLLDNVELNKNEIFQEFTSRTLRTFLSGKFLKVTTLLLDPFITIDDGLPTGGCFYNLVLYASQNFNYTFHMDVPSWAGASQLPNGTWLGPIGDVINGKKDLILGTAQTFERDPFLDFPNFYELSGIKFATAFPKTKVNWGAVMYIFQPKTWICLCLACGSIFMATFIGTWIWSENFQSKDIFMILAITFNPLIEHSATVPKINIIRYIYSINILTSLVIITYFKSDFIAYVTYPSSEKIPRTYAELGDRLDYQIQLMNLNAAESVFFNKTTNPVYVRVRERMLFESDWAKCMFSAAFEERTVCVHLEFMGLGITAQNLTLSRLYSPIVYSPDKAYHFHWSMGFTRHSKYVDSFSRIIEYLRDTGNIRKWMEDVYEYRRVSGIKWLSGVKGRYFQKILNSLTPQMSMNVSPFELRNVLLSLFIGTIGLCISGAVFLGENVLGHWRAIHLMFIEWRFKLRWKFPSIFGNQW</sequence>
<feature type="transmembrane region" description="Helical" evidence="8">
    <location>
        <begin position="365"/>
        <end position="384"/>
    </location>
</feature>
<evidence type="ECO:0000256" key="7">
    <source>
        <dbReference type="ARBA" id="ARBA00023180"/>
    </source>
</evidence>
<evidence type="ECO:0000256" key="4">
    <source>
        <dbReference type="ARBA" id="ARBA00022989"/>
    </source>
</evidence>
<evidence type="ECO:0000256" key="3">
    <source>
        <dbReference type="ARBA" id="ARBA00022692"/>
    </source>
</evidence>
<dbReference type="GO" id="GO:0005886">
    <property type="term" value="C:plasma membrane"/>
    <property type="evidence" value="ECO:0007669"/>
    <property type="project" value="UniProtKB-SubCell"/>
</dbReference>
<comment type="subcellular location">
    <subcellularLocation>
        <location evidence="1">Cell membrane</location>
        <topology evidence="1">Multi-pass membrane protein</topology>
    </subcellularLocation>
</comment>
<evidence type="ECO:0000256" key="9">
    <source>
        <dbReference type="SAM" id="SignalP"/>
    </source>
</evidence>
<protein>
    <recommendedName>
        <fullName evidence="12">Ionotropic receptor</fullName>
    </recommendedName>
</protein>
<evidence type="ECO:0008006" key="12">
    <source>
        <dbReference type="Google" id="ProtNLM"/>
    </source>
</evidence>
<name>A0A8J2PZU9_9HEXA</name>
<feature type="transmembrane region" description="Helical" evidence="8">
    <location>
        <begin position="312"/>
        <end position="333"/>
    </location>
</feature>
<keyword evidence="4 8" id="KW-1133">Transmembrane helix</keyword>
<feature type="transmembrane region" description="Helical" evidence="8">
    <location>
        <begin position="577"/>
        <end position="596"/>
    </location>
</feature>
<keyword evidence="5 8" id="KW-0472">Membrane</keyword>
<evidence type="ECO:0000256" key="6">
    <source>
        <dbReference type="ARBA" id="ARBA00023170"/>
    </source>
</evidence>
<organism evidence="10 11">
    <name type="scientific">Allacma fusca</name>
    <dbReference type="NCBI Taxonomy" id="39272"/>
    <lineage>
        <taxon>Eukaryota</taxon>
        <taxon>Metazoa</taxon>
        <taxon>Ecdysozoa</taxon>
        <taxon>Arthropoda</taxon>
        <taxon>Hexapoda</taxon>
        <taxon>Collembola</taxon>
        <taxon>Symphypleona</taxon>
        <taxon>Sminthuridae</taxon>
        <taxon>Allacma</taxon>
    </lineage>
</organism>
<accession>A0A8J2PZU9</accession>
<evidence type="ECO:0000256" key="2">
    <source>
        <dbReference type="ARBA" id="ARBA00022475"/>
    </source>
</evidence>
<dbReference type="PANTHER" id="PTHR42643:SF24">
    <property type="entry name" value="IONOTROPIC RECEPTOR 60A"/>
    <property type="match status" value="1"/>
</dbReference>
<keyword evidence="3 8" id="KW-0812">Transmembrane</keyword>
<keyword evidence="7" id="KW-0325">Glycoprotein</keyword>
<dbReference type="OrthoDB" id="6375714at2759"/>
<evidence type="ECO:0000256" key="8">
    <source>
        <dbReference type="SAM" id="Phobius"/>
    </source>
</evidence>
<dbReference type="AlphaFoldDB" id="A0A8J2PZU9"/>
<proteinExistence type="predicted"/>
<evidence type="ECO:0000256" key="1">
    <source>
        <dbReference type="ARBA" id="ARBA00004651"/>
    </source>
</evidence>
<keyword evidence="11" id="KW-1185">Reference proteome</keyword>
<evidence type="ECO:0000256" key="5">
    <source>
        <dbReference type="ARBA" id="ARBA00023136"/>
    </source>
</evidence>
<dbReference type="EMBL" id="CAJVCH010570333">
    <property type="protein sequence ID" value="CAG7834687.1"/>
    <property type="molecule type" value="Genomic_DNA"/>
</dbReference>
<dbReference type="PANTHER" id="PTHR42643">
    <property type="entry name" value="IONOTROPIC RECEPTOR 20A-RELATED"/>
    <property type="match status" value="1"/>
</dbReference>
<dbReference type="Proteomes" id="UP000708208">
    <property type="component" value="Unassembled WGS sequence"/>
</dbReference>
<evidence type="ECO:0000313" key="11">
    <source>
        <dbReference type="Proteomes" id="UP000708208"/>
    </source>
</evidence>
<feature type="chain" id="PRO_5035144334" description="Ionotropic receptor" evidence="9">
    <location>
        <begin position="20"/>
        <end position="630"/>
    </location>
</feature>
<evidence type="ECO:0000313" key="10">
    <source>
        <dbReference type="EMBL" id="CAG7834687.1"/>
    </source>
</evidence>
<reference evidence="10" key="1">
    <citation type="submission" date="2021-06" db="EMBL/GenBank/DDBJ databases">
        <authorList>
            <person name="Hodson N. C."/>
            <person name="Mongue J. A."/>
            <person name="Jaron S. K."/>
        </authorList>
    </citation>
    <scope>NUCLEOTIDE SEQUENCE</scope>
</reference>
<keyword evidence="9" id="KW-0732">Signal</keyword>
<feature type="signal peptide" evidence="9">
    <location>
        <begin position="1"/>
        <end position="19"/>
    </location>
</feature>